<feature type="non-terminal residue" evidence="4">
    <location>
        <position position="110"/>
    </location>
</feature>
<sequence>MGFLFVGSVGIVPQWFTTRRSLANGIATAGSGFGGLMYSLATNAMIQNISLGWAFRILGTLALVVNFICACLLKDRNKQVGSSQLAFDYCLFKRVEYLLLLGFGFFSMLG</sequence>
<dbReference type="InterPro" id="IPR036259">
    <property type="entry name" value="MFS_trans_sf"/>
</dbReference>
<evidence type="ECO:0008006" key="6">
    <source>
        <dbReference type="Google" id="ProtNLM"/>
    </source>
</evidence>
<dbReference type="SUPFAM" id="SSF103473">
    <property type="entry name" value="MFS general substrate transporter"/>
    <property type="match status" value="1"/>
</dbReference>
<evidence type="ECO:0000313" key="4">
    <source>
        <dbReference type="EMBL" id="KAK5239433.1"/>
    </source>
</evidence>
<dbReference type="EMBL" id="JAVRRA010012102">
    <property type="protein sequence ID" value="KAK5239433.1"/>
    <property type="molecule type" value="Genomic_DNA"/>
</dbReference>
<evidence type="ECO:0000313" key="5">
    <source>
        <dbReference type="Proteomes" id="UP001357485"/>
    </source>
</evidence>
<accession>A0ABR0LRX5</accession>
<feature type="transmembrane region" description="Helical" evidence="3">
    <location>
        <begin position="53"/>
        <end position="73"/>
    </location>
</feature>
<reference evidence="4 5" key="1">
    <citation type="submission" date="2023-08" db="EMBL/GenBank/DDBJ databases">
        <title>Black Yeasts Isolated from many extreme environments.</title>
        <authorList>
            <person name="Coleine C."/>
            <person name="Stajich J.E."/>
            <person name="Selbmann L."/>
        </authorList>
    </citation>
    <scope>NUCLEOTIDE SEQUENCE [LARGE SCALE GENOMIC DNA]</scope>
    <source>
        <strain evidence="4 5">CCFEE 536</strain>
    </source>
</reference>
<dbReference type="InterPro" id="IPR011701">
    <property type="entry name" value="MFS"/>
</dbReference>
<keyword evidence="3" id="KW-0472">Membrane</keyword>
<feature type="transmembrane region" description="Helical" evidence="3">
    <location>
        <begin position="21"/>
        <end position="41"/>
    </location>
</feature>
<dbReference type="PANTHER" id="PTHR11360:SF315">
    <property type="entry name" value="TRANSPORTER MCH2-RELATED"/>
    <property type="match status" value="1"/>
</dbReference>
<comment type="similarity">
    <text evidence="2">Belongs to the major facilitator superfamily. Monocarboxylate porter (TC 2.A.1.13) family.</text>
</comment>
<keyword evidence="3" id="KW-0812">Transmembrane</keyword>
<keyword evidence="3" id="KW-1133">Transmembrane helix</keyword>
<dbReference type="Pfam" id="PF07690">
    <property type="entry name" value="MFS_1"/>
    <property type="match status" value="1"/>
</dbReference>
<proteinExistence type="inferred from homology"/>
<dbReference type="Gene3D" id="1.20.1250.20">
    <property type="entry name" value="MFS general substrate transporter like domains"/>
    <property type="match status" value="1"/>
</dbReference>
<evidence type="ECO:0000256" key="2">
    <source>
        <dbReference type="ARBA" id="ARBA00006727"/>
    </source>
</evidence>
<dbReference type="Proteomes" id="UP001357485">
    <property type="component" value="Unassembled WGS sequence"/>
</dbReference>
<evidence type="ECO:0000256" key="3">
    <source>
        <dbReference type="SAM" id="Phobius"/>
    </source>
</evidence>
<gene>
    <name evidence="4" type="ORF">LTR16_011936</name>
</gene>
<name>A0ABR0LRX5_9PEZI</name>
<dbReference type="InterPro" id="IPR050327">
    <property type="entry name" value="Proton-linked_MCT"/>
</dbReference>
<evidence type="ECO:0000256" key="1">
    <source>
        <dbReference type="ARBA" id="ARBA00004141"/>
    </source>
</evidence>
<keyword evidence="5" id="KW-1185">Reference proteome</keyword>
<organism evidence="4 5">
    <name type="scientific">Cryomyces antarcticus</name>
    <dbReference type="NCBI Taxonomy" id="329879"/>
    <lineage>
        <taxon>Eukaryota</taxon>
        <taxon>Fungi</taxon>
        <taxon>Dikarya</taxon>
        <taxon>Ascomycota</taxon>
        <taxon>Pezizomycotina</taxon>
        <taxon>Dothideomycetes</taxon>
        <taxon>Dothideomycetes incertae sedis</taxon>
        <taxon>Cryomyces</taxon>
    </lineage>
</organism>
<comment type="subcellular location">
    <subcellularLocation>
        <location evidence="1">Membrane</location>
        <topology evidence="1">Multi-pass membrane protein</topology>
    </subcellularLocation>
</comment>
<comment type="caution">
    <text evidence="4">The sequence shown here is derived from an EMBL/GenBank/DDBJ whole genome shotgun (WGS) entry which is preliminary data.</text>
</comment>
<protein>
    <recommendedName>
        <fullName evidence="6">Major facilitator superfamily (MFS) profile domain-containing protein</fullName>
    </recommendedName>
</protein>
<dbReference type="PANTHER" id="PTHR11360">
    <property type="entry name" value="MONOCARBOXYLATE TRANSPORTER"/>
    <property type="match status" value="1"/>
</dbReference>